<feature type="compositionally biased region" description="Basic residues" evidence="1">
    <location>
        <begin position="28"/>
        <end position="44"/>
    </location>
</feature>
<feature type="compositionally biased region" description="Acidic residues" evidence="1">
    <location>
        <begin position="65"/>
        <end position="74"/>
    </location>
</feature>
<feature type="non-terminal residue" evidence="2">
    <location>
        <position position="1"/>
    </location>
</feature>
<name>A0A0A9Y841_LYGHE</name>
<evidence type="ECO:0000256" key="1">
    <source>
        <dbReference type="SAM" id="MobiDB-lite"/>
    </source>
</evidence>
<feature type="compositionally biased region" description="Basic and acidic residues" evidence="1">
    <location>
        <begin position="173"/>
        <end position="202"/>
    </location>
</feature>
<accession>A0A0A9Y841</accession>
<proteinExistence type="predicted"/>
<feature type="region of interest" description="Disordered" evidence="1">
    <location>
        <begin position="1"/>
        <end position="74"/>
    </location>
</feature>
<evidence type="ECO:0000313" key="2">
    <source>
        <dbReference type="EMBL" id="JAG25690.1"/>
    </source>
</evidence>
<gene>
    <name evidence="2" type="ORF">CM83_17114</name>
</gene>
<organism evidence="2">
    <name type="scientific">Lygus hesperus</name>
    <name type="common">Western plant bug</name>
    <dbReference type="NCBI Taxonomy" id="30085"/>
    <lineage>
        <taxon>Eukaryota</taxon>
        <taxon>Metazoa</taxon>
        <taxon>Ecdysozoa</taxon>
        <taxon>Arthropoda</taxon>
        <taxon>Hexapoda</taxon>
        <taxon>Insecta</taxon>
        <taxon>Pterygota</taxon>
        <taxon>Neoptera</taxon>
        <taxon>Paraneoptera</taxon>
        <taxon>Hemiptera</taxon>
        <taxon>Heteroptera</taxon>
        <taxon>Panheteroptera</taxon>
        <taxon>Cimicomorpha</taxon>
        <taxon>Miridae</taxon>
        <taxon>Mirini</taxon>
        <taxon>Lygus</taxon>
    </lineage>
</organism>
<dbReference type="EMBL" id="GBHO01017914">
    <property type="protein sequence ID" value="JAG25690.1"/>
    <property type="molecule type" value="Transcribed_RNA"/>
</dbReference>
<reference evidence="2" key="1">
    <citation type="journal article" date="2014" name="PLoS ONE">
        <title>Transcriptome-Based Identification of ABC Transporters in the Western Tarnished Plant Bug Lygus hesperus.</title>
        <authorList>
            <person name="Hull J.J."/>
            <person name="Chaney K."/>
            <person name="Geib S.M."/>
            <person name="Fabrick J.A."/>
            <person name="Brent C.S."/>
            <person name="Walsh D."/>
            <person name="Lavine L.C."/>
        </authorList>
    </citation>
    <scope>NUCLEOTIDE SEQUENCE</scope>
</reference>
<feature type="compositionally biased region" description="Basic and acidic residues" evidence="1">
    <location>
        <begin position="1"/>
        <end position="27"/>
    </location>
</feature>
<protein>
    <submittedName>
        <fullName evidence="2">Uncharacterized protein</fullName>
    </submittedName>
</protein>
<feature type="region of interest" description="Disordered" evidence="1">
    <location>
        <begin position="158"/>
        <end position="202"/>
    </location>
</feature>
<dbReference type="AlphaFoldDB" id="A0A0A9Y841"/>
<reference evidence="2" key="2">
    <citation type="submission" date="2014-07" db="EMBL/GenBank/DDBJ databases">
        <authorList>
            <person name="Hull J."/>
        </authorList>
    </citation>
    <scope>NUCLEOTIDE SEQUENCE</scope>
</reference>
<sequence length="297" mass="34032">RAAERARKKSEKEKIKLEKAAEREKKKAMTQAKKKQAVKKKSKRVVQTSSSEEEDDHDNWKPQDESEENTENEDILEQDQFNDELLQWDHSFIYIPPDHENHLLENTNDNVLMMVDELEGSNIHETRKEIITPIEEVIDIPSPSLIGTIDEEGLHEEDVAQREEGSSTTVDENPSKKDGKLDLSITGDRKEPMGNEENELKGDKNAVKSRTIGEGDYITAFMPTKQKKIRVACCVWKIAVGNTLQAKCMRARNRMKTVFSVEEQVITIQQSDIIRQLPKPNALASNKFIFDYPLEID</sequence>